<organism evidence="2 3">
    <name type="scientific">Malikia granosa</name>
    <dbReference type="NCBI Taxonomy" id="263067"/>
    <lineage>
        <taxon>Bacteria</taxon>
        <taxon>Pseudomonadati</taxon>
        <taxon>Pseudomonadota</taxon>
        <taxon>Betaproteobacteria</taxon>
        <taxon>Burkholderiales</taxon>
        <taxon>Comamonadaceae</taxon>
        <taxon>Malikia</taxon>
    </lineage>
</organism>
<protein>
    <submittedName>
        <fullName evidence="2">CcoQ/FixQ family Cbb3-type cytochrome c oxidase assembly chaperone</fullName>
    </submittedName>
</protein>
<keyword evidence="3" id="KW-1185">Reference proteome</keyword>
<proteinExistence type="predicted"/>
<evidence type="ECO:0000313" key="2">
    <source>
        <dbReference type="EMBL" id="PRD66506.1"/>
    </source>
</evidence>
<dbReference type="RefSeq" id="WP_105747346.1">
    <property type="nucleotide sequence ID" value="NZ_PVLQ01000012.1"/>
</dbReference>
<gene>
    <name evidence="2" type="ORF">C6P64_04290</name>
</gene>
<dbReference type="Proteomes" id="UP000238589">
    <property type="component" value="Unassembled WGS sequence"/>
</dbReference>
<dbReference type="OrthoDB" id="8604580at2"/>
<reference evidence="2 3" key="1">
    <citation type="submission" date="2018-03" db="EMBL/GenBank/DDBJ databases">
        <title>Comparative genomics illustrates the genes involved in a hyperalkaliphilic mechanisms of Serpentinomonas isolated from highly-alkaline calcium-rich serpentinized springs.</title>
        <authorList>
            <person name="Suzuki S."/>
            <person name="Ishii S."/>
            <person name="Walworth N."/>
            <person name="Bird L."/>
            <person name="Kuenen J.G."/>
            <person name="Nealson K.H."/>
        </authorList>
    </citation>
    <scope>NUCLEOTIDE SEQUENCE [LARGE SCALE GENOMIC DNA]</scope>
    <source>
        <strain evidence="2 3">P1</strain>
    </source>
</reference>
<keyword evidence="1" id="KW-0472">Membrane</keyword>
<name>A0A2S9K7S3_9BURK</name>
<comment type="caution">
    <text evidence="2">The sequence shown here is derived from an EMBL/GenBank/DDBJ whole genome shotgun (WGS) entry which is preliminary data.</text>
</comment>
<dbReference type="AlphaFoldDB" id="A0A2S9K7S3"/>
<evidence type="ECO:0000256" key="1">
    <source>
        <dbReference type="SAM" id="Phobius"/>
    </source>
</evidence>
<sequence length="45" mass="5121">MDITDVRIGVTLISFAAFIGIMAWTWSRRNKADFDEASGLPFRDE</sequence>
<dbReference type="Pfam" id="PF05545">
    <property type="entry name" value="FixQ"/>
    <property type="match status" value="1"/>
</dbReference>
<accession>A0A2S9K7S3</accession>
<keyword evidence="1" id="KW-0812">Transmembrane</keyword>
<evidence type="ECO:0000313" key="3">
    <source>
        <dbReference type="Proteomes" id="UP000238589"/>
    </source>
</evidence>
<keyword evidence="1" id="KW-1133">Transmembrane helix</keyword>
<dbReference type="EMBL" id="PVLQ01000012">
    <property type="protein sequence ID" value="PRD66506.1"/>
    <property type="molecule type" value="Genomic_DNA"/>
</dbReference>
<feature type="transmembrane region" description="Helical" evidence="1">
    <location>
        <begin position="6"/>
        <end position="26"/>
    </location>
</feature>
<dbReference type="InterPro" id="IPR008621">
    <property type="entry name" value="Cbb3-typ_cyt_oxidase_comp"/>
</dbReference>